<proteinExistence type="inferred from homology"/>
<comment type="caution">
    <text evidence="4">The sequence shown here is derived from an EMBL/GenBank/DDBJ whole genome shotgun (WGS) entry which is preliminary data.</text>
</comment>
<evidence type="ECO:0000313" key="5">
    <source>
        <dbReference type="Proteomes" id="UP000252415"/>
    </source>
</evidence>
<feature type="transmembrane region" description="Helical" evidence="3">
    <location>
        <begin position="309"/>
        <end position="328"/>
    </location>
</feature>
<dbReference type="InterPro" id="IPR004995">
    <property type="entry name" value="Spore_Ger"/>
</dbReference>
<dbReference type="RefSeq" id="WP_114382227.1">
    <property type="nucleotide sequence ID" value="NZ_QPJD01000014.1"/>
</dbReference>
<feature type="transmembrane region" description="Helical" evidence="3">
    <location>
        <begin position="270"/>
        <end position="289"/>
    </location>
</feature>
<protein>
    <submittedName>
        <fullName evidence="4">Spore germination protein KA</fullName>
    </submittedName>
</protein>
<evidence type="ECO:0000256" key="2">
    <source>
        <dbReference type="ARBA" id="ARBA00023136"/>
    </source>
</evidence>
<dbReference type="AlphaFoldDB" id="A0A368VRH3"/>
<dbReference type="EMBL" id="QPJD01000014">
    <property type="protein sequence ID" value="RCW43067.1"/>
    <property type="molecule type" value="Genomic_DNA"/>
</dbReference>
<comment type="similarity">
    <text evidence="1">Belongs to the GerABKA family.</text>
</comment>
<keyword evidence="3" id="KW-1133">Transmembrane helix</keyword>
<evidence type="ECO:0000313" key="4">
    <source>
        <dbReference type="EMBL" id="RCW43067.1"/>
    </source>
</evidence>
<gene>
    <name evidence="4" type="ORF">DFP97_114131</name>
</gene>
<organism evidence="4 5">
    <name type="scientific">Paenibacillus prosopidis</name>
    <dbReference type="NCBI Taxonomy" id="630520"/>
    <lineage>
        <taxon>Bacteria</taxon>
        <taxon>Bacillati</taxon>
        <taxon>Bacillota</taxon>
        <taxon>Bacilli</taxon>
        <taxon>Bacillales</taxon>
        <taxon>Paenibacillaceae</taxon>
        <taxon>Paenibacillus</taxon>
    </lineage>
</organism>
<sequence>MNRKKGLPGQIDQKLKEFEYTIDEDISDNLAVNELELRQAFANCSDLIVRKIHVFGSNLCMAVYLDVLVDDTMWDDGLLRPLVNQEAVDFDNSAQLIEQLRYKLASAVKPSVVENLKETIQRIVRGEVVLFVEASKQALSFCIKDQLHRQLDEPSTEAVIRGPRLGFIENLHINMALVRQRIRTPLLKMEKISVGAVSQTDMTLVYIENKAPQTVVEEVKQRLAKIDMDSILESGYIEELISDHPYTPFPVMQTTQRPDLVAASLIEGKVALLIDGSPIALVMPITFWYAFQTVEDYYMNFIFATLLRWLRFLFAFLALALPSIYVAITTFHSEMIPTSLTLSLAAAREVVPFPAMVETLIMEVTFEALREAGVRLPRPVGQTISIVGALVIGQAAVQAGIISAPIIIIVSLTGIASFLIPHPGMSQAVSILRFPMVLCAGTFGLYGVSAAMLAILIHLTNLSSFGVPYLSPLTPLGPSGLWDVLIRAPWKIIHKRQHQIRQKMELEKK</sequence>
<dbReference type="GO" id="GO:0009847">
    <property type="term" value="P:spore germination"/>
    <property type="evidence" value="ECO:0007669"/>
    <property type="project" value="InterPro"/>
</dbReference>
<keyword evidence="2 3" id="KW-0472">Membrane</keyword>
<dbReference type="Proteomes" id="UP000252415">
    <property type="component" value="Unassembled WGS sequence"/>
</dbReference>
<reference evidence="4 5" key="1">
    <citation type="submission" date="2018-07" db="EMBL/GenBank/DDBJ databases">
        <title>Genomic Encyclopedia of Type Strains, Phase III (KMG-III): the genomes of soil and plant-associated and newly described type strains.</title>
        <authorList>
            <person name="Whitman W."/>
        </authorList>
    </citation>
    <scope>NUCLEOTIDE SEQUENCE [LARGE SCALE GENOMIC DNA]</scope>
    <source>
        <strain evidence="4 5">CECT 7506</strain>
    </source>
</reference>
<dbReference type="PANTHER" id="PTHR22550:SF5">
    <property type="entry name" value="LEUCINE ZIPPER PROTEIN 4"/>
    <property type="match status" value="1"/>
</dbReference>
<dbReference type="GO" id="GO:0016020">
    <property type="term" value="C:membrane"/>
    <property type="evidence" value="ECO:0007669"/>
    <property type="project" value="InterPro"/>
</dbReference>
<name>A0A368VRH3_9BACL</name>
<dbReference type="PIRSF" id="PIRSF005690">
    <property type="entry name" value="GerBA"/>
    <property type="match status" value="1"/>
</dbReference>
<feature type="transmembrane region" description="Helical" evidence="3">
    <location>
        <begin position="402"/>
        <end position="420"/>
    </location>
</feature>
<dbReference type="PANTHER" id="PTHR22550">
    <property type="entry name" value="SPORE GERMINATION PROTEIN"/>
    <property type="match status" value="1"/>
</dbReference>
<accession>A0A368VRH3</accession>
<feature type="transmembrane region" description="Helical" evidence="3">
    <location>
        <begin position="432"/>
        <end position="457"/>
    </location>
</feature>
<dbReference type="OrthoDB" id="1726708at2"/>
<evidence type="ECO:0000256" key="3">
    <source>
        <dbReference type="SAM" id="Phobius"/>
    </source>
</evidence>
<evidence type="ECO:0000256" key="1">
    <source>
        <dbReference type="ARBA" id="ARBA00005278"/>
    </source>
</evidence>
<keyword evidence="3" id="KW-0812">Transmembrane</keyword>
<keyword evidence="5" id="KW-1185">Reference proteome</keyword>
<dbReference type="InterPro" id="IPR050768">
    <property type="entry name" value="UPF0353/GerABKA_families"/>
</dbReference>
<dbReference type="Pfam" id="PF03323">
    <property type="entry name" value="GerA"/>
    <property type="match status" value="1"/>
</dbReference>